<name>A0ABV1J4I1_9FIRM</name>
<reference evidence="1 2" key="1">
    <citation type="submission" date="2024-04" db="EMBL/GenBank/DDBJ databases">
        <title>Human intestinal bacterial collection.</title>
        <authorList>
            <person name="Pauvert C."/>
            <person name="Hitch T.C.A."/>
            <person name="Clavel T."/>
        </authorList>
    </citation>
    <scope>NUCLEOTIDE SEQUENCE [LARGE SCALE GENOMIC DNA]</scope>
    <source>
        <strain evidence="1 2">CLA-SR-H026</strain>
    </source>
</reference>
<evidence type="ECO:0000313" key="1">
    <source>
        <dbReference type="EMBL" id="MEQ3352727.1"/>
    </source>
</evidence>
<gene>
    <name evidence="1" type="ORF">AAA081_00210</name>
</gene>
<organism evidence="1 2">
    <name type="scientific">Aedoeadaptatus acetigenes</name>
    <dbReference type="NCBI Taxonomy" id="2981723"/>
    <lineage>
        <taxon>Bacteria</taxon>
        <taxon>Bacillati</taxon>
        <taxon>Bacillota</taxon>
        <taxon>Tissierellia</taxon>
        <taxon>Tissierellales</taxon>
        <taxon>Peptoniphilaceae</taxon>
        <taxon>Aedoeadaptatus</taxon>
    </lineage>
</organism>
<sequence>MLEIIPNYAIPLFGGMATYIGQVYTAVDGIKLVTTAKDRILIENTKRYFRKLDQDLNDHDEQNPSIGKNIRGVVEELALNINKESEVKRLVIAMGEIADEEKVDYLANLLYCLMTEKIDHETYVKVFDTITSLGIYEIRTGIKLYLGEQINYDLGFYYAGQLMNVGFVRNTWGALSGPSLDPNEHKLTDLGKEAFQCITKDFKSTNQN</sequence>
<evidence type="ECO:0000313" key="2">
    <source>
        <dbReference type="Proteomes" id="UP001481872"/>
    </source>
</evidence>
<proteinExistence type="predicted"/>
<comment type="caution">
    <text evidence="1">The sequence shown here is derived from an EMBL/GenBank/DDBJ whole genome shotgun (WGS) entry which is preliminary data.</text>
</comment>
<keyword evidence="2" id="KW-1185">Reference proteome</keyword>
<dbReference type="RefSeq" id="WP_349053146.1">
    <property type="nucleotide sequence ID" value="NZ_JBBNPS010000001.1"/>
</dbReference>
<dbReference type="EMBL" id="JBBNPS010000001">
    <property type="protein sequence ID" value="MEQ3352727.1"/>
    <property type="molecule type" value="Genomic_DNA"/>
</dbReference>
<accession>A0ABV1J4I1</accession>
<protein>
    <submittedName>
        <fullName evidence="1">Uncharacterized protein</fullName>
    </submittedName>
</protein>
<dbReference type="Proteomes" id="UP001481872">
    <property type="component" value="Unassembled WGS sequence"/>
</dbReference>